<dbReference type="EMBL" id="CP040058">
    <property type="protein sequence ID" value="QCP36873.1"/>
    <property type="molecule type" value="Genomic_DNA"/>
</dbReference>
<feature type="transmembrane region" description="Helical" evidence="1">
    <location>
        <begin position="88"/>
        <end position="113"/>
    </location>
</feature>
<keyword evidence="1" id="KW-0812">Transmembrane</keyword>
<proteinExistence type="predicted"/>
<gene>
    <name evidence="2" type="ORF">AR1Y2_3419</name>
</gene>
<feature type="transmembrane region" description="Helical" evidence="1">
    <location>
        <begin position="163"/>
        <end position="194"/>
    </location>
</feature>
<feature type="transmembrane region" description="Helical" evidence="1">
    <location>
        <begin position="125"/>
        <end position="151"/>
    </location>
</feature>
<organism evidence="2 3">
    <name type="scientific">Anaerostipes rhamnosivorans</name>
    <dbReference type="NCBI Taxonomy" id="1229621"/>
    <lineage>
        <taxon>Bacteria</taxon>
        <taxon>Bacillati</taxon>
        <taxon>Bacillota</taxon>
        <taxon>Clostridia</taxon>
        <taxon>Lachnospirales</taxon>
        <taxon>Lachnospiraceae</taxon>
        <taxon>Anaerostipes</taxon>
    </lineage>
</organism>
<name>A0A4P8IL93_9FIRM</name>
<keyword evidence="3" id="KW-1185">Reference proteome</keyword>
<sequence length="242" mass="27215">MQIISELIKYHWQQYLKTNKFVMPFAALIIMLYTIYSSKPVGVVDSLTSSCLFVFLIASWIGISACALEDPASEQVIILKIKSHKKYYFNHTLFLVSLSAVTALISTVVPILINLSNGGRLFNRSLLFSDIISGFLLLFLSSFLGCTLGELSHPRMIQDRKSALLIIFFIDIVSVIKTALLTSFPILKLILWIVPPISLVPTAFTNSKYFMWKTTALASAVLILYSCILAFLKIMLLSKRKF</sequence>
<evidence type="ECO:0000256" key="1">
    <source>
        <dbReference type="SAM" id="Phobius"/>
    </source>
</evidence>
<feature type="transmembrane region" description="Helical" evidence="1">
    <location>
        <begin position="214"/>
        <end position="236"/>
    </location>
</feature>
<dbReference type="RefSeq" id="WP_137330038.1">
    <property type="nucleotide sequence ID" value="NZ_CP040058.1"/>
</dbReference>
<evidence type="ECO:0000313" key="2">
    <source>
        <dbReference type="EMBL" id="QCP36873.1"/>
    </source>
</evidence>
<dbReference type="KEGG" id="arf:AR1Y2_3419"/>
<reference evidence="2 3" key="1">
    <citation type="submission" date="2019-05" db="EMBL/GenBank/DDBJ databases">
        <title>Complete genome sequencing of Anaerostipes rhamnosivorans.</title>
        <authorList>
            <person name="Bui T.P.N."/>
            <person name="de Vos W.M."/>
        </authorList>
    </citation>
    <scope>NUCLEOTIDE SEQUENCE [LARGE SCALE GENOMIC DNA]</scope>
    <source>
        <strain evidence="2 3">1y2</strain>
    </source>
</reference>
<dbReference type="OrthoDB" id="1652015at2"/>
<accession>A0A4P8IL93</accession>
<feature type="transmembrane region" description="Helical" evidence="1">
    <location>
        <begin position="21"/>
        <end position="41"/>
    </location>
</feature>
<dbReference type="AlphaFoldDB" id="A0A4P8IL93"/>
<feature type="transmembrane region" description="Helical" evidence="1">
    <location>
        <begin position="47"/>
        <end position="68"/>
    </location>
</feature>
<dbReference type="Proteomes" id="UP000298653">
    <property type="component" value="Chromosome"/>
</dbReference>
<evidence type="ECO:0000313" key="3">
    <source>
        <dbReference type="Proteomes" id="UP000298653"/>
    </source>
</evidence>
<keyword evidence="1" id="KW-0472">Membrane</keyword>
<protein>
    <submittedName>
        <fullName evidence="2">ABC transporter permease protein</fullName>
    </submittedName>
</protein>
<keyword evidence="1" id="KW-1133">Transmembrane helix</keyword>